<reference evidence="11 12" key="1">
    <citation type="journal article" date="2015" name="Appl. Environ. Microbiol.">
        <title>Aerobic and Anaerobic Thiosulfate Oxidation by a Cold-Adapted, Subglacial Chemoautotroph.</title>
        <authorList>
            <person name="Harrold Z.R."/>
            <person name="Skidmore M.L."/>
            <person name="Hamilton T.L."/>
            <person name="Desch L."/>
            <person name="Amada K."/>
            <person name="van Gelder W."/>
            <person name="Glover K."/>
            <person name="Roden E.E."/>
            <person name="Boyd E.S."/>
        </authorList>
    </citation>
    <scope>NUCLEOTIDE SEQUENCE [LARGE SCALE GENOMIC DNA]</scope>
    <source>
        <strain evidence="11 12">RG</strain>
    </source>
</reference>
<organism evidence="11 12">
    <name type="scientific">Thiobacillus denitrificans</name>
    <dbReference type="NCBI Taxonomy" id="36861"/>
    <lineage>
        <taxon>Bacteria</taxon>
        <taxon>Pseudomonadati</taxon>
        <taxon>Pseudomonadota</taxon>
        <taxon>Betaproteobacteria</taxon>
        <taxon>Nitrosomonadales</taxon>
        <taxon>Thiobacillaceae</taxon>
        <taxon>Thiobacillus</taxon>
    </lineage>
</organism>
<dbReference type="GO" id="GO:0044781">
    <property type="term" value="P:bacterial-type flagellum organization"/>
    <property type="evidence" value="ECO:0007669"/>
    <property type="project" value="UniProtKB-KW"/>
</dbReference>
<evidence type="ECO:0000313" key="11">
    <source>
        <dbReference type="EMBL" id="KVW99041.1"/>
    </source>
</evidence>
<evidence type="ECO:0000256" key="1">
    <source>
        <dbReference type="ARBA" id="ARBA00003041"/>
    </source>
</evidence>
<dbReference type="InterPro" id="IPR000563">
    <property type="entry name" value="Flag_FliH"/>
</dbReference>
<evidence type="ECO:0000256" key="2">
    <source>
        <dbReference type="ARBA" id="ARBA00004496"/>
    </source>
</evidence>
<dbReference type="PRINTS" id="PR01003">
    <property type="entry name" value="FLGFLIH"/>
</dbReference>
<keyword evidence="12" id="KW-1185">Reference proteome</keyword>
<evidence type="ECO:0000256" key="7">
    <source>
        <dbReference type="ARBA" id="ARBA00022795"/>
    </source>
</evidence>
<dbReference type="GO" id="GO:0015031">
    <property type="term" value="P:protein transport"/>
    <property type="evidence" value="ECO:0007669"/>
    <property type="project" value="UniProtKB-KW"/>
</dbReference>
<dbReference type="PATRIC" id="fig|36861.3.peg.3249"/>
<dbReference type="PANTHER" id="PTHR34982:SF1">
    <property type="entry name" value="FLAGELLAR ASSEMBLY PROTEIN FLIH"/>
    <property type="match status" value="1"/>
</dbReference>
<evidence type="ECO:0000256" key="4">
    <source>
        <dbReference type="ARBA" id="ARBA00016507"/>
    </source>
</evidence>
<evidence type="ECO:0000259" key="10">
    <source>
        <dbReference type="Pfam" id="PF02108"/>
    </source>
</evidence>
<dbReference type="GO" id="GO:0005829">
    <property type="term" value="C:cytosol"/>
    <property type="evidence" value="ECO:0007669"/>
    <property type="project" value="TreeGrafter"/>
</dbReference>
<sequence length="209" mass="22928">MSTDDDTPFNQATLNQATAFEQWEVVELAASASEAATPAEDVEAECVRLRDAARAEGYAEGLAAGRVEGEQACGRMKQLAESFGNTLDNFDFRLADMVLELALDVARQVVAGELAARPERILDVVNLALKQMAETSREARLLLNPDDAALVRPHLDQVLDKNRLRIVEDVRIVRGGCLIETAQGDLDATLPGRWRQVVQVLGSNKNWLE</sequence>
<dbReference type="AlphaFoldDB" id="A0A106BUS4"/>
<comment type="subcellular location">
    <subcellularLocation>
        <location evidence="2">Cytoplasm</location>
    </subcellularLocation>
</comment>
<dbReference type="GO" id="GO:0009288">
    <property type="term" value="C:bacterial-type flagellum"/>
    <property type="evidence" value="ECO:0007669"/>
    <property type="project" value="InterPro"/>
</dbReference>
<evidence type="ECO:0000313" key="12">
    <source>
        <dbReference type="Proteomes" id="UP000064243"/>
    </source>
</evidence>
<accession>A0A106BUS4</accession>
<protein>
    <recommendedName>
        <fullName evidence="4">Flagellar assembly protein FliH</fullName>
    </recommendedName>
</protein>
<dbReference type="EMBL" id="LDUG01000007">
    <property type="protein sequence ID" value="KVW99041.1"/>
    <property type="molecule type" value="Genomic_DNA"/>
</dbReference>
<name>A0A106BUS4_THIDE</name>
<keyword evidence="11" id="KW-0966">Cell projection</keyword>
<comment type="similarity">
    <text evidence="3">Belongs to the FliH family.</text>
</comment>
<proteinExistence type="inferred from homology"/>
<dbReference type="PANTHER" id="PTHR34982">
    <property type="entry name" value="YOP PROTEINS TRANSLOCATION PROTEIN L"/>
    <property type="match status" value="1"/>
</dbReference>
<evidence type="ECO:0000256" key="3">
    <source>
        <dbReference type="ARBA" id="ARBA00006602"/>
    </source>
</evidence>
<dbReference type="RefSeq" id="WP_059751513.1">
    <property type="nucleotide sequence ID" value="NZ_LDUG01000007.1"/>
</dbReference>
<dbReference type="STRING" id="1123392.GCA_000376425_01265"/>
<dbReference type="OrthoDB" id="5296952at2"/>
<keyword evidence="11" id="KW-0282">Flagellum</keyword>
<dbReference type="Pfam" id="PF02108">
    <property type="entry name" value="FliH"/>
    <property type="match status" value="1"/>
</dbReference>
<dbReference type="GO" id="GO:0071973">
    <property type="term" value="P:bacterial-type flagellum-dependent cell motility"/>
    <property type="evidence" value="ECO:0007669"/>
    <property type="project" value="InterPro"/>
</dbReference>
<evidence type="ECO:0000256" key="5">
    <source>
        <dbReference type="ARBA" id="ARBA00022448"/>
    </source>
</evidence>
<dbReference type="GO" id="GO:0003774">
    <property type="term" value="F:cytoskeletal motor activity"/>
    <property type="evidence" value="ECO:0007669"/>
    <property type="project" value="InterPro"/>
</dbReference>
<dbReference type="InterPro" id="IPR051472">
    <property type="entry name" value="T3SS_Stator/FliH"/>
</dbReference>
<keyword evidence="9" id="KW-1006">Bacterial flagellum protein export</keyword>
<dbReference type="InterPro" id="IPR018035">
    <property type="entry name" value="Flagellar_FliH/T3SS_HrpE"/>
</dbReference>
<feature type="domain" description="Flagellar assembly protein FliH/Type III secretion system HrpE" evidence="10">
    <location>
        <begin position="71"/>
        <end position="197"/>
    </location>
</feature>
<keyword evidence="8" id="KW-0653">Protein transport</keyword>
<comment type="function">
    <text evidence="1">Needed for flagellar regrowth and assembly.</text>
</comment>
<keyword evidence="5" id="KW-0813">Transport</keyword>
<keyword evidence="6" id="KW-0963">Cytoplasm</keyword>
<gene>
    <name evidence="11" type="ORF">ABW22_02035</name>
</gene>
<dbReference type="Proteomes" id="UP000064243">
    <property type="component" value="Unassembled WGS sequence"/>
</dbReference>
<keyword evidence="11" id="KW-0969">Cilium</keyword>
<evidence type="ECO:0000256" key="8">
    <source>
        <dbReference type="ARBA" id="ARBA00022927"/>
    </source>
</evidence>
<evidence type="ECO:0000256" key="6">
    <source>
        <dbReference type="ARBA" id="ARBA00022490"/>
    </source>
</evidence>
<evidence type="ECO:0000256" key="9">
    <source>
        <dbReference type="ARBA" id="ARBA00023225"/>
    </source>
</evidence>
<keyword evidence="7" id="KW-1005">Bacterial flagellum biogenesis</keyword>
<comment type="caution">
    <text evidence="11">The sequence shown here is derived from an EMBL/GenBank/DDBJ whole genome shotgun (WGS) entry which is preliminary data.</text>
</comment>